<gene>
    <name evidence="1" type="ORF">ACFSQ0_05580</name>
</gene>
<comment type="caution">
    <text evidence="1">The sequence shown here is derived from an EMBL/GenBank/DDBJ whole genome shotgun (WGS) entry which is preliminary data.</text>
</comment>
<proteinExistence type="predicted"/>
<dbReference type="InterPro" id="IPR007060">
    <property type="entry name" value="FtsL/DivIC"/>
</dbReference>
<evidence type="ECO:0000313" key="2">
    <source>
        <dbReference type="Proteomes" id="UP001597357"/>
    </source>
</evidence>
<protein>
    <submittedName>
        <fullName evidence="1">Septum formation initiator family protein</fullName>
    </submittedName>
</protein>
<dbReference type="Proteomes" id="UP001597357">
    <property type="component" value="Unassembled WGS sequence"/>
</dbReference>
<reference evidence="2" key="1">
    <citation type="journal article" date="2019" name="Int. J. Syst. Evol. Microbiol.">
        <title>The Global Catalogue of Microorganisms (GCM) 10K type strain sequencing project: providing services to taxonomists for standard genome sequencing and annotation.</title>
        <authorList>
            <consortium name="The Broad Institute Genomics Platform"/>
            <consortium name="The Broad Institute Genome Sequencing Center for Infectious Disease"/>
            <person name="Wu L."/>
            <person name="Ma J."/>
        </authorList>
    </citation>
    <scope>NUCLEOTIDE SEQUENCE [LARGE SCALE GENOMIC DNA]</scope>
    <source>
        <strain evidence="2">KCTC 42255</strain>
    </source>
</reference>
<dbReference type="Pfam" id="PF04977">
    <property type="entry name" value="DivIC"/>
    <property type="match status" value="1"/>
</dbReference>
<dbReference type="EMBL" id="JBHULZ010000023">
    <property type="protein sequence ID" value="MFD2697453.1"/>
    <property type="molecule type" value="Genomic_DNA"/>
</dbReference>
<evidence type="ECO:0000313" key="1">
    <source>
        <dbReference type="EMBL" id="MFD2697453.1"/>
    </source>
</evidence>
<dbReference type="RefSeq" id="WP_379045328.1">
    <property type="nucleotide sequence ID" value="NZ_JBHULZ010000023.1"/>
</dbReference>
<accession>A0ABW5SDQ4</accession>
<name>A0ABW5SDQ4_9FLAO</name>
<sequence length="107" mass="13234">MRLKALFQNPWFKFLSNKYVLLLLLFGIWMLFLDSNSWLVHQELNEEIHELEENKAFYVEEIKKDTSILRKLAKPEELERFARETYFMKKENEEVYIIEYKTKHEQE</sequence>
<keyword evidence="2" id="KW-1185">Reference proteome</keyword>
<organism evidence="1 2">
    <name type="scientific">Mesonia sediminis</name>
    <dbReference type="NCBI Taxonomy" id="1703946"/>
    <lineage>
        <taxon>Bacteria</taxon>
        <taxon>Pseudomonadati</taxon>
        <taxon>Bacteroidota</taxon>
        <taxon>Flavobacteriia</taxon>
        <taxon>Flavobacteriales</taxon>
        <taxon>Flavobacteriaceae</taxon>
        <taxon>Mesonia</taxon>
    </lineage>
</organism>